<name>A0A1J1IJG1_9DIPT</name>
<evidence type="ECO:0000313" key="1">
    <source>
        <dbReference type="EMBL" id="CRL00336.1"/>
    </source>
</evidence>
<evidence type="ECO:0000313" key="2">
    <source>
        <dbReference type="Proteomes" id="UP000183832"/>
    </source>
</evidence>
<organism evidence="1 2">
    <name type="scientific">Clunio marinus</name>
    <dbReference type="NCBI Taxonomy" id="568069"/>
    <lineage>
        <taxon>Eukaryota</taxon>
        <taxon>Metazoa</taxon>
        <taxon>Ecdysozoa</taxon>
        <taxon>Arthropoda</taxon>
        <taxon>Hexapoda</taxon>
        <taxon>Insecta</taxon>
        <taxon>Pterygota</taxon>
        <taxon>Neoptera</taxon>
        <taxon>Endopterygota</taxon>
        <taxon>Diptera</taxon>
        <taxon>Nematocera</taxon>
        <taxon>Chironomoidea</taxon>
        <taxon>Chironomidae</taxon>
        <taxon>Clunio</taxon>
    </lineage>
</organism>
<reference evidence="1 2" key="1">
    <citation type="submission" date="2015-04" db="EMBL/GenBank/DDBJ databases">
        <authorList>
            <person name="Syromyatnikov M.Y."/>
            <person name="Popov V.N."/>
        </authorList>
    </citation>
    <scope>NUCLEOTIDE SEQUENCE [LARGE SCALE GENOMIC DNA]</scope>
</reference>
<sequence length="83" mass="9769">MVSKESNQNVEMQNLKEIRAITKRNIQQDLYFVLVKIFNEKVPGLGILQNLRKELAKIASQQSLENSKFFKLSIPDLYIRRNF</sequence>
<accession>A0A1J1IJG1</accession>
<protein>
    <submittedName>
        <fullName evidence="1">CLUMA_CG013609, isoform A</fullName>
    </submittedName>
</protein>
<dbReference type="EMBL" id="CVRI01000054">
    <property type="protein sequence ID" value="CRL00336.1"/>
    <property type="molecule type" value="Genomic_DNA"/>
</dbReference>
<keyword evidence="2" id="KW-1185">Reference proteome</keyword>
<dbReference type="AlphaFoldDB" id="A0A1J1IJG1"/>
<dbReference type="Proteomes" id="UP000183832">
    <property type="component" value="Unassembled WGS sequence"/>
</dbReference>
<proteinExistence type="predicted"/>
<gene>
    <name evidence="1" type="ORF">CLUMA_CG013609</name>
</gene>